<evidence type="ECO:0000256" key="3">
    <source>
        <dbReference type="ARBA" id="ARBA00022519"/>
    </source>
</evidence>
<feature type="domain" description="ABC transporter" evidence="8">
    <location>
        <begin position="2"/>
        <end position="231"/>
    </location>
</feature>
<dbReference type="InterPro" id="IPR050093">
    <property type="entry name" value="ABC_SmlMolc_Importer"/>
</dbReference>
<reference evidence="9 10" key="1">
    <citation type="submission" date="2018-04" db="EMBL/GenBank/DDBJ databases">
        <title>Genomic Encyclopedia of Archaeal and Bacterial Type Strains, Phase II (KMG-II): from individual species to whole genera.</title>
        <authorList>
            <person name="Goeker M."/>
        </authorList>
    </citation>
    <scope>NUCLEOTIDE SEQUENCE [LARGE SCALE GENOMIC DNA]</scope>
    <source>
        <strain evidence="9 10">DSM 29329</strain>
    </source>
</reference>
<dbReference type="PROSITE" id="PS50893">
    <property type="entry name" value="ABC_TRANSPORTER_2"/>
    <property type="match status" value="1"/>
</dbReference>
<dbReference type="AlphaFoldDB" id="A0A2T6ANY5"/>
<evidence type="ECO:0000256" key="6">
    <source>
        <dbReference type="ARBA" id="ARBA00022967"/>
    </source>
</evidence>
<name>A0A2T6ANY5_9RHOB</name>
<dbReference type="InterPro" id="IPR027417">
    <property type="entry name" value="P-loop_NTPase"/>
</dbReference>
<dbReference type="PROSITE" id="PS00211">
    <property type="entry name" value="ABC_TRANSPORTER_1"/>
    <property type="match status" value="1"/>
</dbReference>
<evidence type="ECO:0000256" key="1">
    <source>
        <dbReference type="ARBA" id="ARBA00022448"/>
    </source>
</evidence>
<evidence type="ECO:0000259" key="8">
    <source>
        <dbReference type="PROSITE" id="PS50893"/>
    </source>
</evidence>
<keyword evidence="4" id="KW-0547">Nucleotide-binding</keyword>
<dbReference type="Gene3D" id="3.40.50.300">
    <property type="entry name" value="P-loop containing nucleotide triphosphate hydrolases"/>
    <property type="match status" value="1"/>
</dbReference>
<evidence type="ECO:0000313" key="10">
    <source>
        <dbReference type="Proteomes" id="UP000244069"/>
    </source>
</evidence>
<sequence>MLVLEGVRVVQGEFTLEADLSLAAGARVAVIGPSGAGKSTLLDVIAGFYAPQAGRVRWEGRDLTALAPQDRPVSMLFQDGNLFPHLSVARNLSLALRPDGGRLDAAQRRALERALARVGLQGMEDRRPGQLSGGQQARAALARVLLQDRPVMLLDEPFAALGPALKAEMLTLVGEVAESLGALVLMVSHEPQDARVFAGHCVLVAEGRAAPPVETGALFADPPPALKAYLG</sequence>
<keyword evidence="1" id="KW-0813">Transport</keyword>
<dbReference type="SUPFAM" id="SSF52540">
    <property type="entry name" value="P-loop containing nucleoside triphosphate hydrolases"/>
    <property type="match status" value="1"/>
</dbReference>
<evidence type="ECO:0000256" key="4">
    <source>
        <dbReference type="ARBA" id="ARBA00022741"/>
    </source>
</evidence>
<dbReference type="OrthoDB" id="9802264at2"/>
<dbReference type="EMBL" id="QBKN01000021">
    <property type="protein sequence ID" value="PTX45507.1"/>
    <property type="molecule type" value="Genomic_DNA"/>
</dbReference>
<dbReference type="Pfam" id="PF00005">
    <property type="entry name" value="ABC_tran"/>
    <property type="match status" value="1"/>
</dbReference>
<organism evidence="9 10">
    <name type="scientific">Allosediminivita pacifica</name>
    <dbReference type="NCBI Taxonomy" id="1267769"/>
    <lineage>
        <taxon>Bacteria</taxon>
        <taxon>Pseudomonadati</taxon>
        <taxon>Pseudomonadota</taxon>
        <taxon>Alphaproteobacteria</taxon>
        <taxon>Rhodobacterales</taxon>
        <taxon>Paracoccaceae</taxon>
        <taxon>Allosediminivita</taxon>
    </lineage>
</organism>
<proteinExistence type="predicted"/>
<keyword evidence="6" id="KW-1278">Translocase</keyword>
<dbReference type="InterPro" id="IPR003593">
    <property type="entry name" value="AAA+_ATPase"/>
</dbReference>
<comment type="caution">
    <text evidence="9">The sequence shown here is derived from an EMBL/GenBank/DDBJ whole genome shotgun (WGS) entry which is preliminary data.</text>
</comment>
<dbReference type="RefSeq" id="WP_107977735.1">
    <property type="nucleotide sequence ID" value="NZ_BMEZ01000021.1"/>
</dbReference>
<dbReference type="GO" id="GO:0005524">
    <property type="term" value="F:ATP binding"/>
    <property type="evidence" value="ECO:0007669"/>
    <property type="project" value="UniProtKB-KW"/>
</dbReference>
<dbReference type="PANTHER" id="PTHR42781:SF1">
    <property type="entry name" value="THIAMINE IMPORT ATP-BINDING PROTEIN THIQ"/>
    <property type="match status" value="1"/>
</dbReference>
<keyword evidence="5 9" id="KW-0067">ATP-binding</keyword>
<keyword evidence="7" id="KW-0472">Membrane</keyword>
<evidence type="ECO:0000313" key="9">
    <source>
        <dbReference type="EMBL" id="PTX45507.1"/>
    </source>
</evidence>
<keyword evidence="10" id="KW-1185">Reference proteome</keyword>
<dbReference type="PANTHER" id="PTHR42781">
    <property type="entry name" value="SPERMIDINE/PUTRESCINE IMPORT ATP-BINDING PROTEIN POTA"/>
    <property type="match status" value="1"/>
</dbReference>
<dbReference type="SMART" id="SM00382">
    <property type="entry name" value="AAA"/>
    <property type="match status" value="1"/>
</dbReference>
<keyword evidence="3" id="KW-0997">Cell inner membrane</keyword>
<gene>
    <name evidence="9" type="ORF">C8N44_12128</name>
</gene>
<dbReference type="Proteomes" id="UP000244069">
    <property type="component" value="Unassembled WGS sequence"/>
</dbReference>
<dbReference type="InterPro" id="IPR017871">
    <property type="entry name" value="ABC_transporter-like_CS"/>
</dbReference>
<dbReference type="GO" id="GO:0016887">
    <property type="term" value="F:ATP hydrolysis activity"/>
    <property type="evidence" value="ECO:0007669"/>
    <property type="project" value="InterPro"/>
</dbReference>
<evidence type="ECO:0000256" key="7">
    <source>
        <dbReference type="ARBA" id="ARBA00023136"/>
    </source>
</evidence>
<dbReference type="InterPro" id="IPR003439">
    <property type="entry name" value="ABC_transporter-like_ATP-bd"/>
</dbReference>
<evidence type="ECO:0000256" key="2">
    <source>
        <dbReference type="ARBA" id="ARBA00022475"/>
    </source>
</evidence>
<protein>
    <submittedName>
        <fullName evidence="9">Thiamine transport system ATP-binding protein</fullName>
    </submittedName>
</protein>
<accession>A0A2T6ANY5</accession>
<evidence type="ECO:0000256" key="5">
    <source>
        <dbReference type="ARBA" id="ARBA00022840"/>
    </source>
</evidence>
<keyword evidence="2" id="KW-1003">Cell membrane</keyword>